<reference evidence="4" key="2">
    <citation type="submission" date="2025-08" db="UniProtKB">
        <authorList>
            <consortium name="Ensembl"/>
        </authorList>
    </citation>
    <scope>IDENTIFICATION</scope>
</reference>
<feature type="compositionally biased region" description="Basic and acidic residues" evidence="3">
    <location>
        <begin position="14"/>
        <end position="166"/>
    </location>
</feature>
<feature type="region of interest" description="Disordered" evidence="3">
    <location>
        <begin position="274"/>
        <end position="293"/>
    </location>
</feature>
<dbReference type="SUPFAM" id="SSF117281">
    <property type="entry name" value="Kelch motif"/>
    <property type="match status" value="1"/>
</dbReference>
<dbReference type="Gene3D" id="2.120.10.80">
    <property type="entry name" value="Kelch-type beta propeller"/>
    <property type="match status" value="1"/>
</dbReference>
<dbReference type="SMART" id="SM00612">
    <property type="entry name" value="Kelch"/>
    <property type="match status" value="3"/>
</dbReference>
<evidence type="ECO:0000256" key="1">
    <source>
        <dbReference type="ARBA" id="ARBA00022441"/>
    </source>
</evidence>
<name>A0A665UFU5_ECHNA</name>
<dbReference type="InterPro" id="IPR006652">
    <property type="entry name" value="Kelch_1"/>
</dbReference>
<sequence length="584" mass="64842">MKQRLSMGVGGGREGGREEGREGGRKEGREGGRKEGRGGGRKEGRKGGRKEGRKGVRKEGRKEGREGGRKEGRKEGREGGRKEGRKEGREGGRKEGGEEGRKEGSEEGREEGREGGREEGRKEGREEGRKGGRKGGREGGRKEGRKGGREEGREEGREGGREEGREGVWICRRTFDPTGPGPMEEPEGEAGAARSLPGSSSPEDSQQISAENCLQILTKAKSEGAEAVRDQVYGFMSDHYLQVLRTPAVYGRLTAGERELILARRMEGRNVLAVAESSEGSRESSRPQSPLLPAAEEHKQRRVLFLHPDSQQWEVLTSLPEEIPAKGSGMCTLYNYLFVAGGMRALGDGRSKASDRVFCYNPRTGLWSRVRPLTQPRCQLRLVSMDGHLYAIGGECLFTVERYDPRADRWAPAAPLPKGSFAVAHEATSCGGQLFVSGGSLFYRLLRYDPRRDEWEECPFNESRRRSADMVAHRGLVYRFDVDRERAEVSVYRYSPVLKVWLGGDSFPLDNPLPFRCAVLGDRIYCVNRTRTLQFEVQEEGEGFLPEVLDPPGDARGQLVPFVLTLDRDKDPVAPLQDPDLKPV</sequence>
<dbReference type="PANTHER" id="PTHR45972:SF5">
    <property type="entry name" value="KELCH DOMAIN-CONTAINING PROTEIN 7B"/>
    <property type="match status" value="1"/>
</dbReference>
<dbReference type="InterPro" id="IPR052310">
    <property type="entry name" value="Kelch/BTB_domain_protein"/>
</dbReference>
<dbReference type="OMA" id="VWICRRT"/>
<keyword evidence="2" id="KW-0677">Repeat</keyword>
<dbReference type="PANTHER" id="PTHR45972">
    <property type="entry name" value="BTB_2 DOMAIN-CONTAINING PROTEIN"/>
    <property type="match status" value="1"/>
</dbReference>
<proteinExistence type="predicted"/>
<reference evidence="4" key="3">
    <citation type="submission" date="2025-09" db="UniProtKB">
        <authorList>
            <consortium name="Ensembl"/>
        </authorList>
    </citation>
    <scope>IDENTIFICATION</scope>
</reference>
<evidence type="ECO:0000256" key="2">
    <source>
        <dbReference type="ARBA" id="ARBA00022737"/>
    </source>
</evidence>
<evidence type="ECO:0000313" key="4">
    <source>
        <dbReference type="Ensembl" id="ENSENLP00000018064.1"/>
    </source>
</evidence>
<accession>A0A665UFU5</accession>
<dbReference type="InterPro" id="IPR015915">
    <property type="entry name" value="Kelch-typ_b-propeller"/>
</dbReference>
<dbReference type="InParanoid" id="A0A665UFU5"/>
<organism evidence="4 5">
    <name type="scientific">Echeneis naucrates</name>
    <name type="common">Live sharksucker</name>
    <dbReference type="NCBI Taxonomy" id="173247"/>
    <lineage>
        <taxon>Eukaryota</taxon>
        <taxon>Metazoa</taxon>
        <taxon>Chordata</taxon>
        <taxon>Craniata</taxon>
        <taxon>Vertebrata</taxon>
        <taxon>Euteleostomi</taxon>
        <taxon>Actinopterygii</taxon>
        <taxon>Neopterygii</taxon>
        <taxon>Teleostei</taxon>
        <taxon>Neoteleostei</taxon>
        <taxon>Acanthomorphata</taxon>
        <taxon>Carangaria</taxon>
        <taxon>Carangiformes</taxon>
        <taxon>Echeneidae</taxon>
        <taxon>Echeneis</taxon>
    </lineage>
</organism>
<keyword evidence="1" id="KW-0880">Kelch repeat</keyword>
<evidence type="ECO:0000256" key="3">
    <source>
        <dbReference type="SAM" id="MobiDB-lite"/>
    </source>
</evidence>
<keyword evidence="5" id="KW-1185">Reference proteome</keyword>
<feature type="region of interest" description="Disordered" evidence="3">
    <location>
        <begin position="1"/>
        <end position="208"/>
    </location>
</feature>
<dbReference type="Proteomes" id="UP000472264">
    <property type="component" value="Chromosome 24"/>
</dbReference>
<protein>
    <submittedName>
        <fullName evidence="4">Kelch repeat and BTB domain containing 11</fullName>
    </submittedName>
</protein>
<dbReference type="AlphaFoldDB" id="A0A665UFU5"/>
<dbReference type="Ensembl" id="ENSENLT00000018753.1">
    <property type="protein sequence ID" value="ENSENLP00000018064.1"/>
    <property type="gene ID" value="ENSENLG00000008309.1"/>
</dbReference>
<dbReference type="Pfam" id="PF01344">
    <property type="entry name" value="Kelch_1"/>
    <property type="match status" value="2"/>
</dbReference>
<reference evidence="4" key="1">
    <citation type="submission" date="2021-04" db="EMBL/GenBank/DDBJ databases">
        <authorList>
            <consortium name="Wellcome Sanger Institute Data Sharing"/>
        </authorList>
    </citation>
    <scope>NUCLEOTIDE SEQUENCE [LARGE SCALE GENOMIC DNA]</scope>
</reference>
<evidence type="ECO:0000313" key="5">
    <source>
        <dbReference type="Proteomes" id="UP000472264"/>
    </source>
</evidence>
<feature type="compositionally biased region" description="Polar residues" evidence="3">
    <location>
        <begin position="197"/>
        <end position="208"/>
    </location>
</feature>